<proteinExistence type="predicted"/>
<accession>A0A0F9AHL9</accession>
<dbReference type="EMBL" id="LAZR01042621">
    <property type="protein sequence ID" value="KKL09084.1"/>
    <property type="molecule type" value="Genomic_DNA"/>
</dbReference>
<evidence type="ECO:0000313" key="1">
    <source>
        <dbReference type="EMBL" id="KKL09084.1"/>
    </source>
</evidence>
<name>A0A0F9AHL9_9ZZZZ</name>
<dbReference type="AlphaFoldDB" id="A0A0F9AHL9"/>
<comment type="caution">
    <text evidence="1">The sequence shown here is derived from an EMBL/GenBank/DDBJ whole genome shotgun (WGS) entry which is preliminary data.</text>
</comment>
<reference evidence="1" key="1">
    <citation type="journal article" date="2015" name="Nature">
        <title>Complex archaea that bridge the gap between prokaryotes and eukaryotes.</title>
        <authorList>
            <person name="Spang A."/>
            <person name="Saw J.H."/>
            <person name="Jorgensen S.L."/>
            <person name="Zaremba-Niedzwiedzka K."/>
            <person name="Martijn J."/>
            <person name="Lind A.E."/>
            <person name="van Eijk R."/>
            <person name="Schleper C."/>
            <person name="Guy L."/>
            <person name="Ettema T.J."/>
        </authorList>
    </citation>
    <scope>NUCLEOTIDE SEQUENCE</scope>
</reference>
<sequence>LSWERLGRTVPAVQMNRDIRNTIKLAEKGVEGAEIEAEIASAAMGVTVQQMLAGDIEIKPQEEQEPKQVVPLLGQAQGMPSAPQQTEG</sequence>
<protein>
    <submittedName>
        <fullName evidence="1">Uncharacterized protein</fullName>
    </submittedName>
</protein>
<organism evidence="1">
    <name type="scientific">marine sediment metagenome</name>
    <dbReference type="NCBI Taxonomy" id="412755"/>
    <lineage>
        <taxon>unclassified sequences</taxon>
        <taxon>metagenomes</taxon>
        <taxon>ecological metagenomes</taxon>
    </lineage>
</organism>
<feature type="non-terminal residue" evidence="1">
    <location>
        <position position="1"/>
    </location>
</feature>
<gene>
    <name evidence="1" type="ORF">LCGC14_2569410</name>
</gene>